<comment type="similarity">
    <text evidence="1">Belongs to the FAM83 family.</text>
</comment>
<dbReference type="Proteomes" id="UP001476798">
    <property type="component" value="Unassembled WGS sequence"/>
</dbReference>
<reference evidence="3 4" key="1">
    <citation type="submission" date="2021-06" db="EMBL/GenBank/DDBJ databases">
        <authorList>
            <person name="Palmer J.M."/>
        </authorList>
    </citation>
    <scope>NUCLEOTIDE SEQUENCE [LARGE SCALE GENOMIC DNA]</scope>
    <source>
        <strain evidence="3 4">GA_2019</strain>
        <tissue evidence="3">Muscle</tissue>
    </source>
</reference>
<dbReference type="InterPro" id="IPR012461">
    <property type="entry name" value="SACK1"/>
</dbReference>
<gene>
    <name evidence="3" type="ORF">GOODEAATRI_022469</name>
</gene>
<dbReference type="Pfam" id="PF07894">
    <property type="entry name" value="SACK1"/>
    <property type="match status" value="1"/>
</dbReference>
<evidence type="ECO:0000313" key="3">
    <source>
        <dbReference type="EMBL" id="MEQ2159401.1"/>
    </source>
</evidence>
<dbReference type="EMBL" id="JAHRIO010002302">
    <property type="protein sequence ID" value="MEQ2159401.1"/>
    <property type="molecule type" value="Genomic_DNA"/>
</dbReference>
<dbReference type="Gene3D" id="3.30.870.10">
    <property type="entry name" value="Endonuclease Chain A"/>
    <property type="match status" value="1"/>
</dbReference>
<sequence length="227" mass="25864">MALSQIQCLDDHHVNWRISESKPEFFYSEDQRLALEVLITKGRDAFTDYVQKHGVREFLSERELERVTRTTEAYRPGYEHHQRLETSGPGNLSPGPVEEAEDGEVSLAYWPDRSEASVANLDLGWPEASSYRGVTRVTVYTHPPTEGHTHIKEVVRKSIASAQKVIAVVMDVFTDVDIFRDLLDASYKRKIPVYIILDLAAVPCFLSMCARADMHRGHLKVCMHTHI</sequence>
<organism evidence="3 4">
    <name type="scientific">Goodea atripinnis</name>
    <dbReference type="NCBI Taxonomy" id="208336"/>
    <lineage>
        <taxon>Eukaryota</taxon>
        <taxon>Metazoa</taxon>
        <taxon>Chordata</taxon>
        <taxon>Craniata</taxon>
        <taxon>Vertebrata</taxon>
        <taxon>Euteleostomi</taxon>
        <taxon>Actinopterygii</taxon>
        <taxon>Neopterygii</taxon>
        <taxon>Teleostei</taxon>
        <taxon>Neoteleostei</taxon>
        <taxon>Acanthomorphata</taxon>
        <taxon>Ovalentaria</taxon>
        <taxon>Atherinomorphae</taxon>
        <taxon>Cyprinodontiformes</taxon>
        <taxon>Goodeidae</taxon>
        <taxon>Goodea</taxon>
    </lineage>
</organism>
<evidence type="ECO:0000259" key="2">
    <source>
        <dbReference type="Pfam" id="PF07894"/>
    </source>
</evidence>
<proteinExistence type="inferred from homology"/>
<accession>A0ABV0MK87</accession>
<dbReference type="SUPFAM" id="SSF56024">
    <property type="entry name" value="Phospholipase D/nuclease"/>
    <property type="match status" value="1"/>
</dbReference>
<dbReference type="InterPro" id="IPR050944">
    <property type="entry name" value="FAM83"/>
</dbReference>
<feature type="domain" description="Scaffolding anchor of CK1" evidence="2">
    <location>
        <begin position="15"/>
        <end position="221"/>
    </location>
</feature>
<protein>
    <recommendedName>
        <fullName evidence="2">Scaffolding anchor of CK1 domain-containing protein</fullName>
    </recommendedName>
</protein>
<dbReference type="PANTHER" id="PTHR16181:SF29">
    <property type="entry name" value="PROTEIN FAM83A-RELATED"/>
    <property type="match status" value="1"/>
</dbReference>
<evidence type="ECO:0000256" key="1">
    <source>
        <dbReference type="ARBA" id="ARBA00006937"/>
    </source>
</evidence>
<evidence type="ECO:0000313" key="4">
    <source>
        <dbReference type="Proteomes" id="UP001476798"/>
    </source>
</evidence>
<keyword evidence="4" id="KW-1185">Reference proteome</keyword>
<dbReference type="PANTHER" id="PTHR16181">
    <property type="entry name" value="PROTEIN FAM83A-RELATED"/>
    <property type="match status" value="1"/>
</dbReference>
<name>A0ABV0MK87_9TELE</name>
<comment type="caution">
    <text evidence="3">The sequence shown here is derived from an EMBL/GenBank/DDBJ whole genome shotgun (WGS) entry which is preliminary data.</text>
</comment>